<evidence type="ECO:0000256" key="5">
    <source>
        <dbReference type="ARBA" id="ARBA00022553"/>
    </source>
</evidence>
<dbReference type="InterPro" id="IPR003594">
    <property type="entry name" value="HATPase_dom"/>
</dbReference>
<evidence type="ECO:0000256" key="12">
    <source>
        <dbReference type="PROSITE-ProRule" id="PRU00110"/>
    </source>
</evidence>
<evidence type="ECO:0000259" key="15">
    <source>
        <dbReference type="PROSITE" id="PS50109"/>
    </source>
</evidence>
<evidence type="ECO:0000256" key="6">
    <source>
        <dbReference type="ARBA" id="ARBA00022692"/>
    </source>
</evidence>
<dbReference type="InterPro" id="IPR004358">
    <property type="entry name" value="Sig_transdc_His_kin-like_C"/>
</dbReference>
<dbReference type="InterPro" id="IPR011006">
    <property type="entry name" value="CheY-like_superfamily"/>
</dbReference>
<dbReference type="InterPro" id="IPR036890">
    <property type="entry name" value="HATPase_C_sf"/>
</dbReference>
<name>A0ABS1V4J3_9PROT</name>
<evidence type="ECO:0000256" key="1">
    <source>
        <dbReference type="ARBA" id="ARBA00000085"/>
    </source>
</evidence>
<feature type="transmembrane region" description="Helical" evidence="14">
    <location>
        <begin position="54"/>
        <end position="70"/>
    </location>
</feature>
<keyword evidence="19" id="KW-1185">Reference proteome</keyword>
<evidence type="ECO:0000256" key="9">
    <source>
        <dbReference type="ARBA" id="ARBA00022989"/>
    </source>
</evidence>
<evidence type="ECO:0000256" key="11">
    <source>
        <dbReference type="ARBA" id="ARBA00023136"/>
    </source>
</evidence>
<feature type="modified residue" description="4-aspartylphosphate" evidence="13">
    <location>
        <position position="618"/>
    </location>
</feature>
<dbReference type="Proteomes" id="UP000606490">
    <property type="component" value="Unassembled WGS sequence"/>
</dbReference>
<evidence type="ECO:0000259" key="16">
    <source>
        <dbReference type="PROSITE" id="PS50110"/>
    </source>
</evidence>
<dbReference type="Pfam" id="PF00512">
    <property type="entry name" value="HisKA"/>
    <property type="match status" value="1"/>
</dbReference>
<evidence type="ECO:0000256" key="13">
    <source>
        <dbReference type="PROSITE-ProRule" id="PRU00169"/>
    </source>
</evidence>
<dbReference type="SUPFAM" id="SSF52172">
    <property type="entry name" value="CheY-like"/>
    <property type="match status" value="1"/>
</dbReference>
<accession>A0ABS1V4J3</accession>
<feature type="transmembrane region" description="Helical" evidence="14">
    <location>
        <begin position="123"/>
        <end position="145"/>
    </location>
</feature>
<dbReference type="CDD" id="cd16922">
    <property type="entry name" value="HATPase_EvgS-ArcB-TorS-like"/>
    <property type="match status" value="1"/>
</dbReference>
<dbReference type="Pfam" id="PF02518">
    <property type="entry name" value="HATPase_c"/>
    <property type="match status" value="1"/>
</dbReference>
<keyword evidence="4" id="KW-1003">Cell membrane</keyword>
<feature type="transmembrane region" description="Helical" evidence="14">
    <location>
        <begin position="90"/>
        <end position="111"/>
    </location>
</feature>
<protein>
    <recommendedName>
        <fullName evidence="3">histidine kinase</fullName>
        <ecNumber evidence="3">2.7.13.3</ecNumber>
    </recommendedName>
</protein>
<evidence type="ECO:0000259" key="17">
    <source>
        <dbReference type="PROSITE" id="PS50894"/>
    </source>
</evidence>
<keyword evidence="5 13" id="KW-0597">Phosphoprotein</keyword>
<dbReference type="SUPFAM" id="SSF47226">
    <property type="entry name" value="Histidine-containing phosphotransfer domain, HPT domain"/>
    <property type="match status" value="1"/>
</dbReference>
<dbReference type="CDD" id="cd17546">
    <property type="entry name" value="REC_hyHK_CKI1_RcsC-like"/>
    <property type="match status" value="1"/>
</dbReference>
<dbReference type="PROSITE" id="PS50894">
    <property type="entry name" value="HPT"/>
    <property type="match status" value="1"/>
</dbReference>
<evidence type="ECO:0000256" key="14">
    <source>
        <dbReference type="SAM" id="Phobius"/>
    </source>
</evidence>
<keyword evidence="11 14" id="KW-0472">Membrane</keyword>
<sequence length="816" mass="86592">MSGGQSAPSDLARLRGQVGTEQEMSFNRLVFALVFLLYFCTAGAPIAGEALPNLGWWTLISLGVFLHIRWRPGPNTPRRSFALLLDMGFLTWFLHIGGEIAAPFFAVYLWVVLGNGVRFGIPWLLAAMAVFFLGFGWVVLTTPFWRGNLHLSVGLLVAPGVLALYAMVLIRKLSQARRLAEQANEAKSQFLTSVSHELRTPLNAIIGMGGLLRDTRLDHEQQEMARTIDTAAKSLLSLINGILDFSRIEAGRATTRPESFALPALLQEVRALLLAQARQKGLRLALHVTARTPVRITSDRSHLRDILLNLAGNAVKFTERGAVTIAVDAEVVRPGCLRLRCEVSDTGIGISAEARARIFQRFTQADETIVNRFGGTGLGLAICKGLVELLDGEIGVESSPGEGSLFWFTAEMPVEPESEVAEALGGLGVLVVSRAGGAAGRLAGRLQAAGAQAAIHAVTEAGMAGLWDPADGVTAPPLHLLACIPARRLMALAASPPSAEALAELPLIALGDGMPDGLPGLGLRRQALMLLPADPPAPALIRALSYAGAQVQEAGEAMAQPAEAVTLRRILVADDNRVNRAVMQKILERAGHSVTLVEDGEAALDALETAKFDLVLMDVNMPGLDGIAATKLYRFTALGRPHVPIIGVTADAGPEAARNSREAGMDACLVKPIEPAQLLEAVAAYGKQSVPPPPAALPPPVSTTGPTEALDPKVVTALEALGGRDFATGLTRDFLEDAEREMERLRLAVQRGDVQQFRTAAHALRSSAANIGALGIFELSGTAEATSPGDLASGGPRQLALLAVELARVRRASERM</sequence>
<dbReference type="PROSITE" id="PS50109">
    <property type="entry name" value="HIS_KIN"/>
    <property type="match status" value="1"/>
</dbReference>
<dbReference type="SMART" id="SM00387">
    <property type="entry name" value="HATPase_c"/>
    <property type="match status" value="1"/>
</dbReference>
<keyword evidence="8" id="KW-0067">ATP-binding</keyword>
<dbReference type="PANTHER" id="PTHR45339">
    <property type="entry name" value="HYBRID SIGNAL TRANSDUCTION HISTIDINE KINASE J"/>
    <property type="match status" value="1"/>
</dbReference>
<feature type="domain" description="HPt" evidence="17">
    <location>
        <begin position="723"/>
        <end position="816"/>
    </location>
</feature>
<comment type="caution">
    <text evidence="18">The sequence shown here is derived from an EMBL/GenBank/DDBJ whole genome shotgun (WGS) entry which is preliminary data.</text>
</comment>
<evidence type="ECO:0000313" key="18">
    <source>
        <dbReference type="EMBL" id="MBL6456596.1"/>
    </source>
</evidence>
<feature type="transmembrane region" description="Helical" evidence="14">
    <location>
        <begin position="151"/>
        <end position="170"/>
    </location>
</feature>
<dbReference type="InterPro" id="IPR001789">
    <property type="entry name" value="Sig_transdc_resp-reg_receiver"/>
</dbReference>
<evidence type="ECO:0000256" key="2">
    <source>
        <dbReference type="ARBA" id="ARBA00004651"/>
    </source>
</evidence>
<keyword evidence="6 14" id="KW-0812">Transmembrane</keyword>
<dbReference type="PROSITE" id="PS50110">
    <property type="entry name" value="RESPONSE_REGULATORY"/>
    <property type="match status" value="1"/>
</dbReference>
<evidence type="ECO:0000256" key="8">
    <source>
        <dbReference type="ARBA" id="ARBA00022840"/>
    </source>
</evidence>
<keyword evidence="9 14" id="KW-1133">Transmembrane helix</keyword>
<keyword evidence="10" id="KW-0902">Two-component regulatory system</keyword>
<evidence type="ECO:0000313" key="19">
    <source>
        <dbReference type="Proteomes" id="UP000606490"/>
    </source>
</evidence>
<dbReference type="SMART" id="SM00448">
    <property type="entry name" value="REC"/>
    <property type="match status" value="1"/>
</dbReference>
<dbReference type="PANTHER" id="PTHR45339:SF1">
    <property type="entry name" value="HYBRID SIGNAL TRANSDUCTION HISTIDINE KINASE J"/>
    <property type="match status" value="1"/>
</dbReference>
<organism evidence="18 19">
    <name type="scientific">Belnapia mucosa</name>
    <dbReference type="NCBI Taxonomy" id="2804532"/>
    <lineage>
        <taxon>Bacteria</taxon>
        <taxon>Pseudomonadati</taxon>
        <taxon>Pseudomonadota</taxon>
        <taxon>Alphaproteobacteria</taxon>
        <taxon>Acetobacterales</taxon>
        <taxon>Roseomonadaceae</taxon>
        <taxon>Belnapia</taxon>
    </lineage>
</organism>
<feature type="domain" description="Histidine kinase" evidence="15">
    <location>
        <begin position="193"/>
        <end position="414"/>
    </location>
</feature>
<dbReference type="Gene3D" id="3.30.565.10">
    <property type="entry name" value="Histidine kinase-like ATPase, C-terminal domain"/>
    <property type="match status" value="1"/>
</dbReference>
<dbReference type="CDD" id="cd00082">
    <property type="entry name" value="HisKA"/>
    <property type="match status" value="1"/>
</dbReference>
<dbReference type="SUPFAM" id="SSF55874">
    <property type="entry name" value="ATPase domain of HSP90 chaperone/DNA topoisomerase II/histidine kinase"/>
    <property type="match status" value="1"/>
</dbReference>
<dbReference type="Gene3D" id="1.10.287.130">
    <property type="match status" value="1"/>
</dbReference>
<dbReference type="SUPFAM" id="SSF47384">
    <property type="entry name" value="Homodimeric domain of signal transducing histidine kinase"/>
    <property type="match status" value="1"/>
</dbReference>
<feature type="domain" description="Response regulatory" evidence="16">
    <location>
        <begin position="569"/>
        <end position="686"/>
    </location>
</feature>
<dbReference type="InterPro" id="IPR005467">
    <property type="entry name" value="His_kinase_dom"/>
</dbReference>
<dbReference type="InterPro" id="IPR003661">
    <property type="entry name" value="HisK_dim/P_dom"/>
</dbReference>
<comment type="subcellular location">
    <subcellularLocation>
        <location evidence="2">Cell membrane</location>
        <topology evidence="2">Multi-pass membrane protein</topology>
    </subcellularLocation>
</comment>
<keyword evidence="7" id="KW-0547">Nucleotide-binding</keyword>
<dbReference type="RefSeq" id="WP_202826323.1">
    <property type="nucleotide sequence ID" value="NZ_JAEUXJ010000005.1"/>
</dbReference>
<dbReference type="InterPro" id="IPR036097">
    <property type="entry name" value="HisK_dim/P_sf"/>
</dbReference>
<dbReference type="InterPro" id="IPR036641">
    <property type="entry name" value="HPT_dom_sf"/>
</dbReference>
<dbReference type="Gene3D" id="3.40.50.2300">
    <property type="match status" value="1"/>
</dbReference>
<evidence type="ECO:0000256" key="7">
    <source>
        <dbReference type="ARBA" id="ARBA00022741"/>
    </source>
</evidence>
<proteinExistence type="predicted"/>
<dbReference type="InterPro" id="IPR008207">
    <property type="entry name" value="Sig_transdc_His_kin_Hpt_dom"/>
</dbReference>
<dbReference type="EC" id="2.7.13.3" evidence="3"/>
<dbReference type="Pfam" id="PF00072">
    <property type="entry name" value="Response_reg"/>
    <property type="match status" value="1"/>
</dbReference>
<feature type="modified residue" description="Phosphohistidine" evidence="12">
    <location>
        <position position="762"/>
    </location>
</feature>
<dbReference type="Gene3D" id="1.20.120.160">
    <property type="entry name" value="HPT domain"/>
    <property type="match status" value="1"/>
</dbReference>
<dbReference type="Pfam" id="PF01627">
    <property type="entry name" value="Hpt"/>
    <property type="match status" value="1"/>
</dbReference>
<evidence type="ECO:0000256" key="4">
    <source>
        <dbReference type="ARBA" id="ARBA00022475"/>
    </source>
</evidence>
<feature type="transmembrane region" description="Helical" evidence="14">
    <location>
        <begin position="29"/>
        <end position="47"/>
    </location>
</feature>
<dbReference type="PRINTS" id="PR00344">
    <property type="entry name" value="BCTRLSENSOR"/>
</dbReference>
<gene>
    <name evidence="18" type="ORF">JMJ55_14775</name>
</gene>
<evidence type="ECO:0000256" key="10">
    <source>
        <dbReference type="ARBA" id="ARBA00023012"/>
    </source>
</evidence>
<dbReference type="SMART" id="SM00388">
    <property type="entry name" value="HisKA"/>
    <property type="match status" value="1"/>
</dbReference>
<comment type="catalytic activity">
    <reaction evidence="1">
        <text>ATP + protein L-histidine = ADP + protein N-phospho-L-histidine.</text>
        <dbReference type="EC" id="2.7.13.3"/>
    </reaction>
</comment>
<reference evidence="18 19" key="1">
    <citation type="submission" date="2021-01" db="EMBL/GenBank/DDBJ databases">
        <title>Belnapia mucosa sp. nov. and Belnapia arida sp. nov., isolated from the Tabernas Desert (Almeria, Spain).</title>
        <authorList>
            <person name="Molina-Menor E."/>
            <person name="Vidal-Verdu A."/>
            <person name="Calonge A."/>
            <person name="Satari L."/>
            <person name="Pereto Magraner J."/>
            <person name="Porcar Miralles M."/>
        </authorList>
    </citation>
    <scope>NUCLEOTIDE SEQUENCE [LARGE SCALE GENOMIC DNA]</scope>
    <source>
        <strain evidence="18 19">T6</strain>
    </source>
</reference>
<dbReference type="EMBL" id="JAEUXJ010000005">
    <property type="protein sequence ID" value="MBL6456596.1"/>
    <property type="molecule type" value="Genomic_DNA"/>
</dbReference>
<evidence type="ECO:0000256" key="3">
    <source>
        <dbReference type="ARBA" id="ARBA00012438"/>
    </source>
</evidence>